<dbReference type="AlphaFoldDB" id="A0A7W3JAI8"/>
<dbReference type="RefSeq" id="WP_182618085.1">
    <property type="nucleotide sequence ID" value="NZ_BAAATF010000011.1"/>
</dbReference>
<protein>
    <submittedName>
        <fullName evidence="2">S-DNA-T family DNA segregation ATPase FtsK/SpoIIIE</fullName>
    </submittedName>
</protein>
<dbReference type="InterPro" id="IPR027417">
    <property type="entry name" value="P-loop_NTPase"/>
</dbReference>
<dbReference type="SUPFAM" id="SSF52540">
    <property type="entry name" value="P-loop containing nucleoside triphosphate hydrolases"/>
    <property type="match status" value="1"/>
</dbReference>
<organism evidence="2 3">
    <name type="scientific">Promicromonospora sukumoe</name>
    <dbReference type="NCBI Taxonomy" id="88382"/>
    <lineage>
        <taxon>Bacteria</taxon>
        <taxon>Bacillati</taxon>
        <taxon>Actinomycetota</taxon>
        <taxon>Actinomycetes</taxon>
        <taxon>Micrococcales</taxon>
        <taxon>Promicromonosporaceae</taxon>
        <taxon>Promicromonospora</taxon>
    </lineage>
</organism>
<name>A0A7W3JAI8_9MICO</name>
<comment type="caution">
    <text evidence="2">The sequence shown here is derived from an EMBL/GenBank/DDBJ whole genome shotgun (WGS) entry which is preliminary data.</text>
</comment>
<evidence type="ECO:0000313" key="2">
    <source>
        <dbReference type="EMBL" id="MBA8809303.1"/>
    </source>
</evidence>
<sequence length="747" mass="79580">MSTPDENQPGGYTPDDAPDVAQLEAMFAVPSRPEDVGEALAALDDANTLDQGVAEAADDDALTGEVIDAPASPEPEAPAPTRGRVIEHRDAERRAVLPDWLTSRDAFLASARWAAGYAGHVCAYHGVRLPLYALRLAGRAPIGAARISRSVYRWAADTSNTEVRRELLASTAGDPHTYLRVKREMRGTAFRRGGVAVLGLGGASAGTAAVAANADPIWQAATVAVALGVLGIVGRNREAKIAETATATAKVPPLTGDLIRDALLALRLGSVNQGVKQDAASIRFLSIVRDGAGFRADIDLPPGATAAEVVEKRSQLASGLRRPKGCVWPEGDPDVHEGRLVLYVADRSLSETKPAAWPLAVKGTANVFDPIPLGVDPRGRKVETTLMYVAGIIGSIPRMGKTFSLRLLLLTAALDPRVEIHAHDLRGGADLAPLAKVAHYYRSGDDPEDMAALLADVRAMQKEMMRRYKVIRTTLKGDPRCPEGKVTDALASDKSLGLHPILAAYDETQVMYEHPQYGKELRTLIEDLVRRGPAAGIMVWHATQRPDDKSIPKSVSSNAGLRLAFKVVDATVNNMILGPGMYGAGYSSTTFSRKDLGVAYLVGESDDPVIVRTYYVDGPGAETIADRARAIREAQGRLTGMAAGDAPADTDDSTILDHLMDVWPAEDAEWPNGKVWSEVLAERLATSKPALYEGWTGAQVNAAVKAHGIDTAQVKHRGKNRAGLVRDALVQELGALADLPADESGEG</sequence>
<proteinExistence type="predicted"/>
<gene>
    <name evidence="2" type="ORF">FHX71_003245</name>
</gene>
<accession>A0A7W3JAI8</accession>
<dbReference type="EMBL" id="JACGWV010000001">
    <property type="protein sequence ID" value="MBA8809303.1"/>
    <property type="molecule type" value="Genomic_DNA"/>
</dbReference>
<dbReference type="Gene3D" id="3.40.50.300">
    <property type="entry name" value="P-loop containing nucleotide triphosphate hydrolases"/>
    <property type="match status" value="1"/>
</dbReference>
<reference evidence="2 3" key="1">
    <citation type="submission" date="2020-07" db="EMBL/GenBank/DDBJ databases">
        <title>Sequencing the genomes of 1000 actinobacteria strains.</title>
        <authorList>
            <person name="Klenk H.-P."/>
        </authorList>
    </citation>
    <scope>NUCLEOTIDE SEQUENCE [LARGE SCALE GENOMIC DNA]</scope>
    <source>
        <strain evidence="2 3">DSM 44121</strain>
    </source>
</reference>
<dbReference type="Proteomes" id="UP000540568">
    <property type="component" value="Unassembled WGS sequence"/>
</dbReference>
<evidence type="ECO:0000256" key="1">
    <source>
        <dbReference type="SAM" id="MobiDB-lite"/>
    </source>
</evidence>
<keyword evidence="3" id="KW-1185">Reference proteome</keyword>
<feature type="region of interest" description="Disordered" evidence="1">
    <location>
        <begin position="1"/>
        <end position="21"/>
    </location>
</feature>
<evidence type="ECO:0000313" key="3">
    <source>
        <dbReference type="Proteomes" id="UP000540568"/>
    </source>
</evidence>